<proteinExistence type="predicted"/>
<dbReference type="EMBL" id="CM002926">
    <property type="protein sequence ID" value="KGN52203.1"/>
    <property type="molecule type" value="Genomic_DNA"/>
</dbReference>
<feature type="transmembrane region" description="Helical" evidence="1">
    <location>
        <begin position="41"/>
        <end position="63"/>
    </location>
</feature>
<keyword evidence="1" id="KW-0472">Membrane</keyword>
<accession>A0A0A0KRG4</accession>
<keyword evidence="1" id="KW-0812">Transmembrane</keyword>
<evidence type="ECO:0000313" key="2">
    <source>
        <dbReference type="EMBL" id="KGN52203.1"/>
    </source>
</evidence>
<reference evidence="2 3" key="3">
    <citation type="journal article" date="2010" name="BMC Genomics">
        <title>Transcriptome sequencing and comparative analysis of cucumber flowers with different sex types.</title>
        <authorList>
            <person name="Guo S."/>
            <person name="Zheng Y."/>
            <person name="Joung J.G."/>
            <person name="Liu S."/>
            <person name="Zhang Z."/>
            <person name="Crasta O.R."/>
            <person name="Sobral B.W."/>
            <person name="Xu Y."/>
            <person name="Huang S."/>
            <person name="Fei Z."/>
        </authorList>
    </citation>
    <scope>NUCLEOTIDE SEQUENCE [LARGE SCALE GENOMIC DNA]</scope>
    <source>
        <strain evidence="3">cv. 9930</strain>
    </source>
</reference>
<dbReference type="Gramene" id="KGN52203">
    <property type="protein sequence ID" value="KGN52203"/>
    <property type="gene ID" value="Csa_5G615260"/>
</dbReference>
<organism evidence="2 3">
    <name type="scientific">Cucumis sativus</name>
    <name type="common">Cucumber</name>
    <dbReference type="NCBI Taxonomy" id="3659"/>
    <lineage>
        <taxon>Eukaryota</taxon>
        <taxon>Viridiplantae</taxon>
        <taxon>Streptophyta</taxon>
        <taxon>Embryophyta</taxon>
        <taxon>Tracheophyta</taxon>
        <taxon>Spermatophyta</taxon>
        <taxon>Magnoliopsida</taxon>
        <taxon>eudicotyledons</taxon>
        <taxon>Gunneridae</taxon>
        <taxon>Pentapetalae</taxon>
        <taxon>rosids</taxon>
        <taxon>fabids</taxon>
        <taxon>Cucurbitales</taxon>
        <taxon>Cucurbitaceae</taxon>
        <taxon>Benincaseae</taxon>
        <taxon>Cucumis</taxon>
    </lineage>
</organism>
<sequence>MVSLTYFLLGKQAYFFFIHVCFGDIDRSGCGLLDGQSFSPFAFALKLSFQCTLSVTTGLFFLGKCLKGITHMKYPENV</sequence>
<dbReference type="Proteomes" id="UP000029981">
    <property type="component" value="Chromosome 5"/>
</dbReference>
<reference evidence="2 3" key="2">
    <citation type="journal article" date="2009" name="PLoS ONE">
        <title>An integrated genetic and cytogenetic map of the cucumber genome.</title>
        <authorList>
            <person name="Ren Y."/>
            <person name="Zhang Z."/>
            <person name="Liu J."/>
            <person name="Staub J.E."/>
            <person name="Han Y."/>
            <person name="Cheng Z."/>
            <person name="Li X."/>
            <person name="Lu J."/>
            <person name="Miao H."/>
            <person name="Kang H."/>
            <person name="Xie B."/>
            <person name="Gu X."/>
            <person name="Wang X."/>
            <person name="Du Y."/>
            <person name="Jin W."/>
            <person name="Huang S."/>
        </authorList>
    </citation>
    <scope>NUCLEOTIDE SEQUENCE [LARGE SCALE GENOMIC DNA]</scope>
    <source>
        <strain evidence="3">cv. 9930</strain>
    </source>
</reference>
<reference evidence="2 3" key="4">
    <citation type="journal article" date="2011" name="BMC Genomics">
        <title>RNA-Seq improves annotation of protein-coding genes in the cucumber genome.</title>
        <authorList>
            <person name="Li Z."/>
            <person name="Zhang Z."/>
            <person name="Yan P."/>
            <person name="Huang S."/>
            <person name="Fei Z."/>
            <person name="Lin K."/>
        </authorList>
    </citation>
    <scope>NUCLEOTIDE SEQUENCE [LARGE SCALE GENOMIC DNA]</scope>
    <source>
        <strain evidence="3">cv. 9930</strain>
    </source>
</reference>
<evidence type="ECO:0000313" key="3">
    <source>
        <dbReference type="Proteomes" id="UP000029981"/>
    </source>
</evidence>
<dbReference type="AlphaFoldDB" id="A0A0A0KRG4"/>
<keyword evidence="3" id="KW-1185">Reference proteome</keyword>
<evidence type="ECO:0000256" key="1">
    <source>
        <dbReference type="SAM" id="Phobius"/>
    </source>
</evidence>
<gene>
    <name evidence="2" type="ORF">Csa_5G615260</name>
</gene>
<keyword evidence="1" id="KW-1133">Transmembrane helix</keyword>
<protein>
    <submittedName>
        <fullName evidence="2">Uncharacterized protein</fullName>
    </submittedName>
</protein>
<name>A0A0A0KRG4_CUCSA</name>
<reference evidence="2 3" key="1">
    <citation type="journal article" date="2009" name="Nat. Genet.">
        <title>The genome of the cucumber, Cucumis sativus L.</title>
        <authorList>
            <person name="Huang S."/>
            <person name="Li R."/>
            <person name="Zhang Z."/>
            <person name="Li L."/>
            <person name="Gu X."/>
            <person name="Fan W."/>
            <person name="Lucas W.J."/>
            <person name="Wang X."/>
            <person name="Xie B."/>
            <person name="Ni P."/>
            <person name="Ren Y."/>
            <person name="Zhu H."/>
            <person name="Li J."/>
            <person name="Lin K."/>
            <person name="Jin W."/>
            <person name="Fei Z."/>
            <person name="Li G."/>
            <person name="Staub J."/>
            <person name="Kilian A."/>
            <person name="van der Vossen E.A."/>
            <person name="Wu Y."/>
            <person name="Guo J."/>
            <person name="He J."/>
            <person name="Jia Z."/>
            <person name="Ren Y."/>
            <person name="Tian G."/>
            <person name="Lu Y."/>
            <person name="Ruan J."/>
            <person name="Qian W."/>
            <person name="Wang M."/>
            <person name="Huang Q."/>
            <person name="Li B."/>
            <person name="Xuan Z."/>
            <person name="Cao J."/>
            <person name="Asan"/>
            <person name="Wu Z."/>
            <person name="Zhang J."/>
            <person name="Cai Q."/>
            <person name="Bai Y."/>
            <person name="Zhao B."/>
            <person name="Han Y."/>
            <person name="Li Y."/>
            <person name="Li X."/>
            <person name="Wang S."/>
            <person name="Shi Q."/>
            <person name="Liu S."/>
            <person name="Cho W.K."/>
            <person name="Kim J.Y."/>
            <person name="Xu Y."/>
            <person name="Heller-Uszynska K."/>
            <person name="Miao H."/>
            <person name="Cheng Z."/>
            <person name="Zhang S."/>
            <person name="Wu J."/>
            <person name="Yang Y."/>
            <person name="Kang H."/>
            <person name="Li M."/>
            <person name="Liang H."/>
            <person name="Ren X."/>
            <person name="Shi Z."/>
            <person name="Wen M."/>
            <person name="Jian M."/>
            <person name="Yang H."/>
            <person name="Zhang G."/>
            <person name="Yang Z."/>
            <person name="Chen R."/>
            <person name="Liu S."/>
            <person name="Li J."/>
            <person name="Ma L."/>
            <person name="Liu H."/>
            <person name="Zhou Y."/>
            <person name="Zhao J."/>
            <person name="Fang X."/>
            <person name="Li G."/>
            <person name="Fang L."/>
            <person name="Li Y."/>
            <person name="Liu D."/>
            <person name="Zheng H."/>
            <person name="Zhang Y."/>
            <person name="Qin N."/>
            <person name="Li Z."/>
            <person name="Yang G."/>
            <person name="Yang S."/>
            <person name="Bolund L."/>
            <person name="Kristiansen K."/>
            <person name="Zheng H."/>
            <person name="Li S."/>
            <person name="Zhang X."/>
            <person name="Yang H."/>
            <person name="Wang J."/>
            <person name="Sun R."/>
            <person name="Zhang B."/>
            <person name="Jiang S."/>
            <person name="Wang J."/>
            <person name="Du Y."/>
            <person name="Li S."/>
        </authorList>
    </citation>
    <scope>NUCLEOTIDE SEQUENCE [LARGE SCALE GENOMIC DNA]</scope>
    <source>
        <strain evidence="3">cv. 9930</strain>
    </source>
</reference>